<dbReference type="InterPro" id="IPR027417">
    <property type="entry name" value="P-loop_NTPase"/>
</dbReference>
<dbReference type="InterPro" id="IPR045455">
    <property type="entry name" value="NrS-1_pol-like_helicase"/>
</dbReference>
<dbReference type="RefSeq" id="WP_092433869.1">
    <property type="nucleotide sequence ID" value="NZ_FMYP01000001.1"/>
</dbReference>
<dbReference type="Gene3D" id="3.40.50.300">
    <property type="entry name" value="P-loop containing nucleotide triphosphate hydrolases"/>
    <property type="match status" value="1"/>
</dbReference>
<evidence type="ECO:0000313" key="3">
    <source>
        <dbReference type="Proteomes" id="UP000199452"/>
    </source>
</evidence>
<sequence>MNHLLTEAQTPTKPRPVNNVRKFTEALSADIDQNTGKGEKAKPSEIFYEPIYDRDKKVKDIKLLYRAFTDLLKSMGFMLLYDSKQPTYVRLTDNILEEVSTSKIQHIFLAYIEKEHQPLEGVLRDMIIEKIHRCNTTLFSDSRLSLLYPDKPIQFQTDTATECFIYYANGVVRCSAEGIALLDYKHLTGVIWKKQLLDRVFTPMEWEKTFGSGEELVDSFGYFAKFMFRIAGSRMDRFYSLCAIAGYMLHCHFDYKLKAIILTDSKISDKADGRSGKTLFCQGLGKIRNYAEINGKDFDPANKHKYQTADMESQIVCLNDVRRNFQPENVFNDITEGLQVEKKNKQPFKIRPKMIISSNKTLNVEGTSAQDRVLEYEVAEHYSNTYSPADEFGHWFFSGWNAAQWNLFDNFMAFSACYFLRNGLREPAQINLQKRKLVDATSMDFVEFLDDKFSAGELKWNQDFKKDDVQSEFIKLNPDYEGNKRFSSDRNFLRHLRQYCEAYGGKYSSSRSTSVRWVHFGKHLENEYK</sequence>
<name>A0A1G6GGS1_9BACT</name>
<accession>A0A1G6GGS1</accession>
<protein>
    <recommendedName>
        <fullName evidence="1">NrS-1 polymerase-like helicase domain-containing protein</fullName>
    </recommendedName>
</protein>
<dbReference type="AlphaFoldDB" id="A0A1G6GGS1"/>
<evidence type="ECO:0000313" key="2">
    <source>
        <dbReference type="EMBL" id="SDB80945.1"/>
    </source>
</evidence>
<feature type="domain" description="NrS-1 polymerase-like helicase" evidence="1">
    <location>
        <begin position="273"/>
        <end position="367"/>
    </location>
</feature>
<gene>
    <name evidence="2" type="ORF">SAMN05216323_10013</name>
</gene>
<organism evidence="2 3">
    <name type="scientific">Williamwhitmania taraxaci</name>
    <dbReference type="NCBI Taxonomy" id="1640674"/>
    <lineage>
        <taxon>Bacteria</taxon>
        <taxon>Pseudomonadati</taxon>
        <taxon>Bacteroidota</taxon>
        <taxon>Bacteroidia</taxon>
        <taxon>Bacteroidales</taxon>
        <taxon>Williamwhitmaniaceae</taxon>
        <taxon>Williamwhitmania</taxon>
    </lineage>
</organism>
<reference evidence="2 3" key="1">
    <citation type="submission" date="2016-09" db="EMBL/GenBank/DDBJ databases">
        <authorList>
            <person name="Capua I."/>
            <person name="De Benedictis P."/>
            <person name="Joannis T."/>
            <person name="Lombin L.H."/>
            <person name="Cattoli G."/>
        </authorList>
    </citation>
    <scope>NUCLEOTIDE SEQUENCE [LARGE SCALE GENOMIC DNA]</scope>
    <source>
        <strain evidence="2 3">A7P-90m</strain>
    </source>
</reference>
<dbReference type="Proteomes" id="UP000199452">
    <property type="component" value="Unassembled WGS sequence"/>
</dbReference>
<dbReference type="OrthoDB" id="840343at2"/>
<proteinExistence type="predicted"/>
<evidence type="ECO:0000259" key="1">
    <source>
        <dbReference type="Pfam" id="PF19263"/>
    </source>
</evidence>
<keyword evidence="3" id="KW-1185">Reference proteome</keyword>
<dbReference type="EMBL" id="FMYP01000001">
    <property type="protein sequence ID" value="SDB80945.1"/>
    <property type="molecule type" value="Genomic_DNA"/>
</dbReference>
<dbReference type="STRING" id="1640674.SAMN05216323_10013"/>
<dbReference type="Pfam" id="PF19263">
    <property type="entry name" value="DUF5906"/>
    <property type="match status" value="1"/>
</dbReference>